<dbReference type="PIRSF" id="PIRSF006603">
    <property type="entry name" value="DinF"/>
    <property type="match status" value="1"/>
</dbReference>
<comment type="caution">
    <text evidence="14">The sequence shown here is derived from an EMBL/GenBank/DDBJ whole genome shotgun (WGS) entry which is preliminary data.</text>
</comment>
<dbReference type="EMBL" id="JBEPMX010000007">
    <property type="protein sequence ID" value="MET3683557.1"/>
    <property type="molecule type" value="Genomic_DNA"/>
</dbReference>
<evidence type="ECO:0000256" key="9">
    <source>
        <dbReference type="ARBA" id="ARBA00022989"/>
    </source>
</evidence>
<evidence type="ECO:0000256" key="5">
    <source>
        <dbReference type="ARBA" id="ARBA00022448"/>
    </source>
</evidence>
<gene>
    <name evidence="14" type="ORF">ABID56_001652</name>
</gene>
<proteinExistence type="inferred from homology"/>
<feature type="transmembrane region" description="Helical" evidence="13">
    <location>
        <begin position="194"/>
        <end position="215"/>
    </location>
</feature>
<dbReference type="Proteomes" id="UP001549167">
    <property type="component" value="Unassembled WGS sequence"/>
</dbReference>
<keyword evidence="8 13" id="KW-0812">Transmembrane</keyword>
<evidence type="ECO:0000256" key="3">
    <source>
        <dbReference type="ARBA" id="ARBA00010199"/>
    </source>
</evidence>
<evidence type="ECO:0000256" key="7">
    <source>
        <dbReference type="ARBA" id="ARBA00022475"/>
    </source>
</evidence>
<feature type="transmembrane region" description="Helical" evidence="13">
    <location>
        <begin position="359"/>
        <end position="377"/>
    </location>
</feature>
<evidence type="ECO:0000313" key="15">
    <source>
        <dbReference type="Proteomes" id="UP001549167"/>
    </source>
</evidence>
<evidence type="ECO:0000256" key="8">
    <source>
        <dbReference type="ARBA" id="ARBA00022692"/>
    </source>
</evidence>
<accession>A0ABV2KVD8</accession>
<keyword evidence="15" id="KW-1185">Reference proteome</keyword>
<keyword evidence="10" id="KW-0406">Ion transport</keyword>
<keyword evidence="5" id="KW-0813">Transport</keyword>
<feature type="transmembrane region" description="Helical" evidence="13">
    <location>
        <begin position="242"/>
        <end position="266"/>
    </location>
</feature>
<evidence type="ECO:0000256" key="12">
    <source>
        <dbReference type="ARBA" id="ARBA00031636"/>
    </source>
</evidence>
<evidence type="ECO:0000256" key="11">
    <source>
        <dbReference type="ARBA" id="ARBA00023136"/>
    </source>
</evidence>
<dbReference type="InterPro" id="IPR050222">
    <property type="entry name" value="MATE_MdtK"/>
</dbReference>
<feature type="transmembrane region" description="Helical" evidence="13">
    <location>
        <begin position="95"/>
        <end position="120"/>
    </location>
</feature>
<evidence type="ECO:0000313" key="14">
    <source>
        <dbReference type="EMBL" id="MET3683557.1"/>
    </source>
</evidence>
<feature type="transmembrane region" description="Helical" evidence="13">
    <location>
        <begin position="319"/>
        <end position="339"/>
    </location>
</feature>
<feature type="transmembrane region" description="Helical" evidence="13">
    <location>
        <begin position="418"/>
        <end position="441"/>
    </location>
</feature>
<dbReference type="Pfam" id="PF01554">
    <property type="entry name" value="MatE"/>
    <property type="match status" value="2"/>
</dbReference>
<comment type="function">
    <text evidence="1">Multidrug efflux pump.</text>
</comment>
<dbReference type="InterPro" id="IPR048279">
    <property type="entry name" value="MdtK-like"/>
</dbReference>
<dbReference type="InterPro" id="IPR002528">
    <property type="entry name" value="MATE_fam"/>
</dbReference>
<evidence type="ECO:0000256" key="2">
    <source>
        <dbReference type="ARBA" id="ARBA00004651"/>
    </source>
</evidence>
<feature type="transmembrane region" description="Helical" evidence="13">
    <location>
        <begin position="389"/>
        <end position="412"/>
    </location>
</feature>
<name>A0ABV2KVD8_9BACI</name>
<dbReference type="NCBIfam" id="TIGR00797">
    <property type="entry name" value="matE"/>
    <property type="match status" value="1"/>
</dbReference>
<dbReference type="CDD" id="cd13131">
    <property type="entry name" value="MATE_NorM_like"/>
    <property type="match status" value="1"/>
</dbReference>
<feature type="transmembrane region" description="Helical" evidence="13">
    <location>
        <begin position="54"/>
        <end position="74"/>
    </location>
</feature>
<dbReference type="RefSeq" id="WP_354220121.1">
    <property type="nucleotide sequence ID" value="NZ_JBEPMX010000007.1"/>
</dbReference>
<keyword evidence="11 13" id="KW-0472">Membrane</keyword>
<keyword evidence="9 13" id="KW-1133">Transmembrane helix</keyword>
<dbReference type="PANTHER" id="PTHR43298:SF2">
    <property type="entry name" value="FMN_FAD EXPORTER YEEO-RELATED"/>
    <property type="match status" value="1"/>
</dbReference>
<comment type="similarity">
    <text evidence="3">Belongs to the multi antimicrobial extrusion (MATE) (TC 2.A.66.1) family.</text>
</comment>
<feature type="transmembrane region" description="Helical" evidence="13">
    <location>
        <begin position="162"/>
        <end position="182"/>
    </location>
</feature>
<protein>
    <recommendedName>
        <fullName evidence="4">Probable multidrug resistance protein NorM</fullName>
    </recommendedName>
    <alternativeName>
        <fullName evidence="12">Multidrug-efflux transporter</fullName>
    </alternativeName>
</protein>
<evidence type="ECO:0000256" key="10">
    <source>
        <dbReference type="ARBA" id="ARBA00023065"/>
    </source>
</evidence>
<sequence length="452" mass="49561">MYPTQSISDKIKLFIRIVIPILITQVGIYFMNVFDTVMAGQASAEDLAGVAVGSSIWVPVLTGTNGILIAISPITAQLLGAGEKDLIPYKVKQGLYLAAAITVTILIAGVLFLDSILNLLALEPDVRHIAKYYLVALGYGMIFLFSFNLLRSFIDALGQTKTSMLIILMTLPLNALFNYMFIFGRLGAPELGGIGAGIASALAYMISSIVAVMIIHRVMPFRRYYIFHTWGKPSLQAWREQLTIGLPIGVTIFFETSIFAAVTLMISRYDTYTVAAHQAAMNYATIFYMLPLAIAMALTIAVGFEVGGKRMQDAKQYSLIGISSGLTVALVSGAFIFFLREEVAQLYSDHPEVITLMQQFLVFAVFFQISDGFGTPIQGALRGYKDVNVTLVIAFISFWVIGLPSGIAMSAWTSLDAFGYWVGLIVGLAVGAMILIGRLFYIIRRYDQKQQI</sequence>
<organism evidence="14 15">
    <name type="scientific">Alkalibacillus flavidus</name>
    <dbReference type="NCBI Taxonomy" id="546021"/>
    <lineage>
        <taxon>Bacteria</taxon>
        <taxon>Bacillati</taxon>
        <taxon>Bacillota</taxon>
        <taxon>Bacilli</taxon>
        <taxon>Bacillales</taxon>
        <taxon>Bacillaceae</taxon>
        <taxon>Alkalibacillus</taxon>
    </lineage>
</organism>
<feature type="transmembrane region" description="Helical" evidence="13">
    <location>
        <begin position="13"/>
        <end position="34"/>
    </location>
</feature>
<comment type="subcellular location">
    <subcellularLocation>
        <location evidence="2">Cell membrane</location>
        <topology evidence="2">Multi-pass membrane protein</topology>
    </subcellularLocation>
</comment>
<evidence type="ECO:0000256" key="4">
    <source>
        <dbReference type="ARBA" id="ARBA00020268"/>
    </source>
</evidence>
<evidence type="ECO:0000256" key="13">
    <source>
        <dbReference type="SAM" id="Phobius"/>
    </source>
</evidence>
<keyword evidence="6" id="KW-0050">Antiport</keyword>
<evidence type="ECO:0000256" key="6">
    <source>
        <dbReference type="ARBA" id="ARBA00022449"/>
    </source>
</evidence>
<keyword evidence="7" id="KW-1003">Cell membrane</keyword>
<feature type="transmembrane region" description="Helical" evidence="13">
    <location>
        <begin position="132"/>
        <end position="150"/>
    </location>
</feature>
<feature type="transmembrane region" description="Helical" evidence="13">
    <location>
        <begin position="286"/>
        <end position="307"/>
    </location>
</feature>
<reference evidence="14 15" key="1">
    <citation type="submission" date="2024-06" db="EMBL/GenBank/DDBJ databases">
        <title>Genomic Encyclopedia of Type Strains, Phase IV (KMG-IV): sequencing the most valuable type-strain genomes for metagenomic binning, comparative biology and taxonomic classification.</title>
        <authorList>
            <person name="Goeker M."/>
        </authorList>
    </citation>
    <scope>NUCLEOTIDE SEQUENCE [LARGE SCALE GENOMIC DNA]</scope>
    <source>
        <strain evidence="14 15">DSM 23520</strain>
    </source>
</reference>
<dbReference type="PANTHER" id="PTHR43298">
    <property type="entry name" value="MULTIDRUG RESISTANCE PROTEIN NORM-RELATED"/>
    <property type="match status" value="1"/>
</dbReference>
<evidence type="ECO:0000256" key="1">
    <source>
        <dbReference type="ARBA" id="ARBA00003408"/>
    </source>
</evidence>